<feature type="transmembrane region" description="Helical" evidence="1">
    <location>
        <begin position="352"/>
        <end position="379"/>
    </location>
</feature>
<dbReference type="Gene3D" id="1.10.3210.10">
    <property type="entry name" value="Hypothetical protein af1432"/>
    <property type="match status" value="1"/>
</dbReference>
<feature type="domain" description="HD/PDEase" evidence="2">
    <location>
        <begin position="472"/>
        <end position="627"/>
    </location>
</feature>
<dbReference type="InterPro" id="IPR052722">
    <property type="entry name" value="PgpH_phosphodiesterase"/>
</dbReference>
<comment type="caution">
    <text evidence="3">The sequence shown here is derived from an EMBL/GenBank/DDBJ whole genome shotgun (WGS) entry which is preliminary data.</text>
</comment>
<protein>
    <submittedName>
        <fullName evidence="3">HDIG domain-containing protein</fullName>
    </submittedName>
</protein>
<dbReference type="InterPro" id="IPR003607">
    <property type="entry name" value="HD/PDEase_dom"/>
</dbReference>
<feature type="transmembrane region" description="Helical" evidence="1">
    <location>
        <begin position="268"/>
        <end position="286"/>
    </location>
</feature>
<dbReference type="Pfam" id="PF07697">
    <property type="entry name" value="7TMR-HDED"/>
    <property type="match status" value="1"/>
</dbReference>
<accession>A0A537L404</accession>
<feature type="transmembrane region" description="Helical" evidence="1">
    <location>
        <begin position="391"/>
        <end position="410"/>
    </location>
</feature>
<feature type="transmembrane region" description="Helical" evidence="1">
    <location>
        <begin position="298"/>
        <end position="317"/>
    </location>
</feature>
<dbReference type="InterPro" id="IPR006675">
    <property type="entry name" value="HDIG_dom"/>
</dbReference>
<dbReference type="NCBIfam" id="TIGR00277">
    <property type="entry name" value="HDIG"/>
    <property type="match status" value="1"/>
</dbReference>
<feature type="transmembrane region" description="Helical" evidence="1">
    <location>
        <begin position="323"/>
        <end position="340"/>
    </location>
</feature>
<dbReference type="SMART" id="SM00471">
    <property type="entry name" value="HDc"/>
    <property type="match status" value="1"/>
</dbReference>
<proteinExistence type="predicted"/>
<evidence type="ECO:0000313" key="3">
    <source>
        <dbReference type="EMBL" id="TMJ02742.1"/>
    </source>
</evidence>
<dbReference type="Pfam" id="PF07698">
    <property type="entry name" value="7TM-7TMR_HD"/>
    <property type="match status" value="1"/>
</dbReference>
<keyword evidence="1" id="KW-0472">Membrane</keyword>
<dbReference type="InterPro" id="IPR006674">
    <property type="entry name" value="HD_domain"/>
</dbReference>
<dbReference type="PANTHER" id="PTHR36442">
    <property type="entry name" value="CYCLIC-DI-AMP PHOSPHODIESTERASE PGPH"/>
    <property type="match status" value="1"/>
</dbReference>
<feature type="transmembrane region" description="Helical" evidence="1">
    <location>
        <begin position="422"/>
        <end position="443"/>
    </location>
</feature>
<dbReference type="AlphaFoldDB" id="A0A537L404"/>
<reference evidence="3 4" key="1">
    <citation type="journal article" date="2019" name="Nat. Microbiol.">
        <title>Mediterranean grassland soil C-N compound turnover is dependent on rainfall and depth, and is mediated by genomically divergent microorganisms.</title>
        <authorList>
            <person name="Diamond S."/>
            <person name="Andeer P.F."/>
            <person name="Li Z."/>
            <person name="Crits-Christoph A."/>
            <person name="Burstein D."/>
            <person name="Anantharaman K."/>
            <person name="Lane K.R."/>
            <person name="Thomas B.C."/>
            <person name="Pan C."/>
            <person name="Northen T.R."/>
            <person name="Banfield J.F."/>
        </authorList>
    </citation>
    <scope>NUCLEOTIDE SEQUENCE [LARGE SCALE GENOMIC DNA]</scope>
    <source>
        <strain evidence="3">NP_2</strain>
    </source>
</reference>
<dbReference type="CDD" id="cd00077">
    <property type="entry name" value="HDc"/>
    <property type="match status" value="1"/>
</dbReference>
<evidence type="ECO:0000313" key="4">
    <source>
        <dbReference type="Proteomes" id="UP000318661"/>
    </source>
</evidence>
<keyword evidence="1" id="KW-0812">Transmembrane</keyword>
<dbReference type="SUPFAM" id="SSF109604">
    <property type="entry name" value="HD-domain/PDEase-like"/>
    <property type="match status" value="1"/>
</dbReference>
<keyword evidence="1" id="KW-1133">Transmembrane helix</keyword>
<dbReference type="PANTHER" id="PTHR36442:SF1">
    <property type="entry name" value="CYCLIC-DI-AMP PHOSPHODIESTERASE PGPH"/>
    <property type="match status" value="1"/>
</dbReference>
<gene>
    <name evidence="3" type="ORF">E6G99_11985</name>
</gene>
<evidence type="ECO:0000259" key="2">
    <source>
        <dbReference type="SMART" id="SM00471"/>
    </source>
</evidence>
<dbReference type="InterPro" id="IPR011621">
    <property type="entry name" value="Metal-dep_PHydrolase_7TM_intra"/>
</dbReference>
<evidence type="ECO:0000256" key="1">
    <source>
        <dbReference type="SAM" id="Phobius"/>
    </source>
</evidence>
<name>A0A537L404_9BACT</name>
<dbReference type="Pfam" id="PF01966">
    <property type="entry name" value="HD"/>
    <property type="match status" value="1"/>
</dbReference>
<organism evidence="3 4">
    <name type="scientific">Candidatus Segetimicrobium genomatis</name>
    <dbReference type="NCBI Taxonomy" id="2569760"/>
    <lineage>
        <taxon>Bacteria</taxon>
        <taxon>Bacillati</taxon>
        <taxon>Candidatus Sysuimicrobiota</taxon>
        <taxon>Candidatus Sysuimicrobiia</taxon>
        <taxon>Candidatus Sysuimicrobiales</taxon>
        <taxon>Candidatus Segetimicrobiaceae</taxon>
        <taxon>Candidatus Segetimicrobium</taxon>
    </lineage>
</organism>
<sequence>MWPRLRRPWTIALAPSRKVAIGAATCIALTLVTGAQYLPARLQLREGWVSPRDVTASRTVEFVDRARTEALRRAAAESIQPVYRRSAGEITHAQDVIAQTVAAVERARRGGGLSYTERRVLLSRESPIPLDDPAALAALTVDAAALALARTTAERVVTASMDAGIKPEELPRAQMQARVAIRALQLSGRTMTLASALVQGALGPNITIDVAETQRLQQRAAESVEPVTTRILRGEIVVRRGEVVTEAHMQKLAALGLVRAPFSWQRPLGVALIVVLVVAMSFAYMRQYHPDIWAEDRLLLVWSLAVVLTVGLARALVAQVNPYAIPLAAGAVLIAVLLRPRLALYTAAVISMLVATVVGADIRLGLVTFIGSSVGVYAIKRIVHRTDLMLAGAWVGGANAVCVLALNLMDQLPWYPDIATDAIYGSANGVIVGVIAIGTLPYLEQLFGLVTPIKLLELSNPSHPLLRRMQVEAAGTYHHSLIVANLAEAAADAIGADSLLVRVGAYYHDVGKLRRPVFFVENQAGVENPHEKMAPSLSALTLLSHVRDGLELAREYGLPSAVADFIPQHHGTNLITYFYHQALQRGDAVSEEGFRYEGPKPQSREAAVVMLADAVEGATRALPKPTPDRIEQTARRIIRDKLDDGQLNESNLSFRDLDVIARTFSRLLATMFHPRIEYPELERDLRAGQRDRAPVR</sequence>
<dbReference type="Proteomes" id="UP000318661">
    <property type="component" value="Unassembled WGS sequence"/>
</dbReference>
<dbReference type="InterPro" id="IPR011624">
    <property type="entry name" value="Metal-dep_PHydrolase_7TM_extra"/>
</dbReference>
<dbReference type="EMBL" id="VBAJ01000296">
    <property type="protein sequence ID" value="TMJ02742.1"/>
    <property type="molecule type" value="Genomic_DNA"/>
</dbReference>